<proteinExistence type="predicted"/>
<comment type="caution">
    <text evidence="1">The sequence shown here is derived from an EMBL/GenBank/DDBJ whole genome shotgun (WGS) entry which is preliminary data.</text>
</comment>
<dbReference type="PANTHER" id="PTHR46577:SF2">
    <property type="entry name" value="TRANSCRIPTIONAL REGULATORY PROTEIN"/>
    <property type="match status" value="1"/>
</dbReference>
<evidence type="ECO:0000313" key="1">
    <source>
        <dbReference type="EMBL" id="GAA3527392.1"/>
    </source>
</evidence>
<dbReference type="PANTHER" id="PTHR46577">
    <property type="entry name" value="HTH-TYPE TRANSCRIPTIONAL REGULATORY PROTEIN GABR"/>
    <property type="match status" value="1"/>
</dbReference>
<evidence type="ECO:0000313" key="2">
    <source>
        <dbReference type="Proteomes" id="UP001500630"/>
    </source>
</evidence>
<reference evidence="2" key="1">
    <citation type="journal article" date="2019" name="Int. J. Syst. Evol. Microbiol.">
        <title>The Global Catalogue of Microorganisms (GCM) 10K type strain sequencing project: providing services to taxonomists for standard genome sequencing and annotation.</title>
        <authorList>
            <consortium name="The Broad Institute Genomics Platform"/>
            <consortium name="The Broad Institute Genome Sequencing Center for Infectious Disease"/>
            <person name="Wu L."/>
            <person name="Ma J."/>
        </authorList>
    </citation>
    <scope>NUCLEOTIDE SEQUENCE [LARGE SCALE GENOMIC DNA]</scope>
    <source>
        <strain evidence="2">JCM 17326</strain>
    </source>
</reference>
<protein>
    <recommendedName>
        <fullName evidence="3">Aminotransferase class I/II-fold pyridoxal phosphate-dependent enzyme</fullName>
    </recommendedName>
</protein>
<evidence type="ECO:0008006" key="3">
    <source>
        <dbReference type="Google" id="ProtNLM"/>
    </source>
</evidence>
<organism evidence="1 2">
    <name type="scientific">Nonomuraea rosea</name>
    <dbReference type="NCBI Taxonomy" id="638574"/>
    <lineage>
        <taxon>Bacteria</taxon>
        <taxon>Bacillati</taxon>
        <taxon>Actinomycetota</taxon>
        <taxon>Actinomycetes</taxon>
        <taxon>Streptosporangiales</taxon>
        <taxon>Streptosporangiaceae</taxon>
        <taxon>Nonomuraea</taxon>
    </lineage>
</organism>
<dbReference type="Gene3D" id="3.90.1150.10">
    <property type="entry name" value="Aspartate Aminotransferase, domain 1"/>
    <property type="match status" value="1"/>
</dbReference>
<dbReference type="InterPro" id="IPR051446">
    <property type="entry name" value="HTH_trans_reg/aminotransferase"/>
</dbReference>
<name>A0ABP6V718_9ACTN</name>
<dbReference type="InterPro" id="IPR015424">
    <property type="entry name" value="PyrdxlP-dep_Trfase"/>
</dbReference>
<dbReference type="SUPFAM" id="SSF53383">
    <property type="entry name" value="PLP-dependent transferases"/>
    <property type="match status" value="1"/>
</dbReference>
<gene>
    <name evidence="1" type="ORF">GCM10022419_002700</name>
</gene>
<sequence>MAGDRDGTVIHLASLTRPAAPSLRIGAVIARGPVLRRLRDMRFVDDFFTGWRLAHRPSGGLHVWAELPPGDQDAAVARAARTAGVAVDAGTRYFPAEPSGPYVRLGFAAAMDPAGFREAVRRLAAMREIRRLAAAARAA</sequence>
<dbReference type="Proteomes" id="UP001500630">
    <property type="component" value="Unassembled WGS sequence"/>
</dbReference>
<keyword evidence="2" id="KW-1185">Reference proteome</keyword>
<dbReference type="InterPro" id="IPR015422">
    <property type="entry name" value="PyrdxlP-dep_Trfase_small"/>
</dbReference>
<dbReference type="EMBL" id="BAABDQ010000001">
    <property type="protein sequence ID" value="GAA3527392.1"/>
    <property type="molecule type" value="Genomic_DNA"/>
</dbReference>
<accession>A0ABP6V718</accession>